<name>A0A915CRH9_9BILA</name>
<dbReference type="WBParaSite" id="jg11431">
    <property type="protein sequence ID" value="jg11431"/>
    <property type="gene ID" value="jg11431"/>
</dbReference>
<protein>
    <submittedName>
        <fullName evidence="2">Uncharacterized protein</fullName>
    </submittedName>
</protein>
<sequence length="170" mass="18002">MNPPVAWTYPDNMALQLGTNLPGQPLTQTDAQNTANGNIMATTLEALADARIPTAGVRVIPTYTPPMVLDCQKASTAPGTAIGQQFGIVEQGAVIRLASSTALISVANCGARSFVPATNPLTFTEFVQRGSVQLQGVVASVFQLEQVAARMMVNLNFNNRVRFVTPIVVS</sequence>
<reference evidence="2" key="1">
    <citation type="submission" date="2022-11" db="UniProtKB">
        <authorList>
            <consortium name="WormBaseParasite"/>
        </authorList>
    </citation>
    <scope>IDENTIFICATION</scope>
</reference>
<dbReference type="AlphaFoldDB" id="A0A915CRH9"/>
<organism evidence="1 2">
    <name type="scientific">Ditylenchus dipsaci</name>
    <dbReference type="NCBI Taxonomy" id="166011"/>
    <lineage>
        <taxon>Eukaryota</taxon>
        <taxon>Metazoa</taxon>
        <taxon>Ecdysozoa</taxon>
        <taxon>Nematoda</taxon>
        <taxon>Chromadorea</taxon>
        <taxon>Rhabditida</taxon>
        <taxon>Tylenchina</taxon>
        <taxon>Tylenchomorpha</taxon>
        <taxon>Sphaerularioidea</taxon>
        <taxon>Anguinidae</taxon>
        <taxon>Anguininae</taxon>
        <taxon>Ditylenchus</taxon>
    </lineage>
</organism>
<dbReference type="Proteomes" id="UP000887574">
    <property type="component" value="Unplaced"/>
</dbReference>
<accession>A0A915CRH9</accession>
<keyword evidence="1" id="KW-1185">Reference proteome</keyword>
<evidence type="ECO:0000313" key="2">
    <source>
        <dbReference type="WBParaSite" id="jg11431"/>
    </source>
</evidence>
<proteinExistence type="predicted"/>
<evidence type="ECO:0000313" key="1">
    <source>
        <dbReference type="Proteomes" id="UP000887574"/>
    </source>
</evidence>